<feature type="region of interest" description="Disordered" evidence="1">
    <location>
        <begin position="1"/>
        <end position="24"/>
    </location>
</feature>
<evidence type="ECO:0000259" key="2">
    <source>
        <dbReference type="Pfam" id="PF20236"/>
    </source>
</evidence>
<evidence type="ECO:0000256" key="1">
    <source>
        <dbReference type="SAM" id="MobiDB-lite"/>
    </source>
</evidence>
<dbReference type="Pfam" id="PF20236">
    <property type="entry name" value="DUF6593"/>
    <property type="match status" value="1"/>
</dbReference>
<sequence>MYFTNPFESWSEGGQGQSAHQVWSGSHPPPSVFGALPYPSDASAFTTFYFTSFNPNILNCTVVGPQAQVYYRIVTDNHMPGYTVLKNAEGKNVSLIEWQTHPMIEIRGLLTKQHVRTWLGLTSDKSSRTMTVRGMGYTWAPRDKSINLYAGGPRNPTFLARVTRANGAVTLDMTPDAIQLGLLDSVVAAAFLLQCGRNID</sequence>
<organism evidence="3 4">
    <name type="scientific">Galerina marginata (strain CBS 339.88)</name>
    <dbReference type="NCBI Taxonomy" id="685588"/>
    <lineage>
        <taxon>Eukaryota</taxon>
        <taxon>Fungi</taxon>
        <taxon>Dikarya</taxon>
        <taxon>Basidiomycota</taxon>
        <taxon>Agaricomycotina</taxon>
        <taxon>Agaricomycetes</taxon>
        <taxon>Agaricomycetidae</taxon>
        <taxon>Agaricales</taxon>
        <taxon>Agaricineae</taxon>
        <taxon>Strophariaceae</taxon>
        <taxon>Galerina</taxon>
    </lineage>
</organism>
<reference evidence="4" key="1">
    <citation type="journal article" date="2014" name="Proc. Natl. Acad. Sci. U.S.A.">
        <title>Extensive sampling of basidiomycete genomes demonstrates inadequacy of the white-rot/brown-rot paradigm for wood decay fungi.</title>
        <authorList>
            <person name="Riley R."/>
            <person name="Salamov A.A."/>
            <person name="Brown D.W."/>
            <person name="Nagy L.G."/>
            <person name="Floudas D."/>
            <person name="Held B.W."/>
            <person name="Levasseur A."/>
            <person name="Lombard V."/>
            <person name="Morin E."/>
            <person name="Otillar R."/>
            <person name="Lindquist E.A."/>
            <person name="Sun H."/>
            <person name="LaButti K.M."/>
            <person name="Schmutz J."/>
            <person name="Jabbour D."/>
            <person name="Luo H."/>
            <person name="Baker S.E."/>
            <person name="Pisabarro A.G."/>
            <person name="Walton J.D."/>
            <person name="Blanchette R.A."/>
            <person name="Henrissat B."/>
            <person name="Martin F."/>
            <person name="Cullen D."/>
            <person name="Hibbett D.S."/>
            <person name="Grigoriev I.V."/>
        </authorList>
    </citation>
    <scope>NUCLEOTIDE SEQUENCE [LARGE SCALE GENOMIC DNA]</scope>
    <source>
        <strain evidence="4">CBS 339.88</strain>
    </source>
</reference>
<dbReference type="HOGENOM" id="CLU_098000_0_0_1"/>
<keyword evidence="4" id="KW-1185">Reference proteome</keyword>
<dbReference type="EMBL" id="KL142372">
    <property type="protein sequence ID" value="KDR80189.1"/>
    <property type="molecule type" value="Genomic_DNA"/>
</dbReference>
<dbReference type="STRING" id="685588.A0A067TJT5"/>
<protein>
    <recommendedName>
        <fullName evidence="2">DUF6593 domain-containing protein</fullName>
    </recommendedName>
</protein>
<evidence type="ECO:0000313" key="4">
    <source>
        <dbReference type="Proteomes" id="UP000027222"/>
    </source>
</evidence>
<dbReference type="OrthoDB" id="3191568at2759"/>
<dbReference type="InterPro" id="IPR046528">
    <property type="entry name" value="DUF6593"/>
</dbReference>
<dbReference type="Proteomes" id="UP000027222">
    <property type="component" value="Unassembled WGS sequence"/>
</dbReference>
<gene>
    <name evidence="3" type="ORF">GALMADRAFT_62694</name>
</gene>
<proteinExistence type="predicted"/>
<evidence type="ECO:0000313" key="3">
    <source>
        <dbReference type="EMBL" id="KDR80189.1"/>
    </source>
</evidence>
<dbReference type="AlphaFoldDB" id="A0A067TJT5"/>
<feature type="domain" description="DUF6593" evidence="2">
    <location>
        <begin position="56"/>
        <end position="193"/>
    </location>
</feature>
<name>A0A067TJT5_GALM3</name>
<accession>A0A067TJT5</accession>